<comment type="catalytic activity">
    <reaction evidence="5">
        <text>a 2'-deoxyadenosine in DNA + S-adenosyl-L-methionine = an N(6)-methyl-2'-deoxyadenosine in DNA + S-adenosyl-L-homocysteine + H(+)</text>
        <dbReference type="Rhea" id="RHEA:15197"/>
        <dbReference type="Rhea" id="RHEA-COMP:12418"/>
        <dbReference type="Rhea" id="RHEA-COMP:12419"/>
        <dbReference type="ChEBI" id="CHEBI:15378"/>
        <dbReference type="ChEBI" id="CHEBI:57856"/>
        <dbReference type="ChEBI" id="CHEBI:59789"/>
        <dbReference type="ChEBI" id="CHEBI:90615"/>
        <dbReference type="ChEBI" id="CHEBI:90616"/>
        <dbReference type="EC" id="2.1.1.72"/>
    </reaction>
</comment>
<dbReference type="Gene3D" id="3.40.50.150">
    <property type="entry name" value="Vaccinia Virus protein VP39"/>
    <property type="match status" value="2"/>
</dbReference>
<keyword evidence="3" id="KW-0808">Transferase</keyword>
<dbReference type="SUPFAM" id="SSF53335">
    <property type="entry name" value="S-adenosyl-L-methionine-dependent methyltransferases"/>
    <property type="match status" value="1"/>
</dbReference>
<keyword evidence="2 6" id="KW-0489">Methyltransferase</keyword>
<dbReference type="GO" id="GO:0009307">
    <property type="term" value="P:DNA restriction-modification system"/>
    <property type="evidence" value="ECO:0007669"/>
    <property type="project" value="InterPro"/>
</dbReference>
<reference evidence="6" key="1">
    <citation type="journal article" date="2021" name="Proc. Natl. Acad. Sci. U.S.A.">
        <title>A Catalog of Tens of Thousands of Viruses from Human Metagenomes Reveals Hidden Associations with Chronic Diseases.</title>
        <authorList>
            <person name="Tisza M.J."/>
            <person name="Buck C.B."/>
        </authorList>
    </citation>
    <scope>NUCLEOTIDE SEQUENCE</scope>
    <source>
        <strain evidence="6">CtWb16</strain>
    </source>
</reference>
<dbReference type="PRINTS" id="PR00505">
    <property type="entry name" value="D12N6MTFRASE"/>
</dbReference>
<organism evidence="6">
    <name type="scientific">Myoviridae sp. ctWb16</name>
    <dbReference type="NCBI Taxonomy" id="2827690"/>
    <lineage>
        <taxon>Viruses</taxon>
        <taxon>Duplodnaviria</taxon>
        <taxon>Heunggongvirae</taxon>
        <taxon>Uroviricota</taxon>
        <taxon>Caudoviricetes</taxon>
    </lineage>
</organism>
<dbReference type="GO" id="GO:0006298">
    <property type="term" value="P:mismatch repair"/>
    <property type="evidence" value="ECO:0007669"/>
    <property type="project" value="TreeGrafter"/>
</dbReference>
<evidence type="ECO:0000256" key="5">
    <source>
        <dbReference type="ARBA" id="ARBA00047942"/>
    </source>
</evidence>
<dbReference type="PANTHER" id="PTHR30481">
    <property type="entry name" value="DNA ADENINE METHYLASE"/>
    <property type="match status" value="1"/>
</dbReference>
<dbReference type="GO" id="GO:0032259">
    <property type="term" value="P:methylation"/>
    <property type="evidence" value="ECO:0007669"/>
    <property type="project" value="UniProtKB-KW"/>
</dbReference>
<sequence length="258" mass="30141">MKSPIKYYGGKSYMTNIIINYFPKEYDIYVEGFGGGASVLFQKDKTALEVYNDLGENVYSLFKVLSDKEMFLKLKERMDLAVYSAQLREDYKKDLKTNLSLEDRAYKFLYVNRSSFNGVGGFSTTMIVRRNMSKSTSDFLSMIDKLPEIHNRLSSVIIEHRDIFDLLDKYNKENVFIYLDPPYVKETRLSNQLYECEMTDEQHLQLCEKLLIFKGKILLSGYDNEIYKILDSKFKKVSFESPNSGSTAIETLWMNYDC</sequence>
<dbReference type="GO" id="GO:0009007">
    <property type="term" value="F:site-specific DNA-methyltransferase (adenine-specific) activity"/>
    <property type="evidence" value="ECO:0007669"/>
    <property type="project" value="UniProtKB-EC"/>
</dbReference>
<dbReference type="GO" id="GO:1904047">
    <property type="term" value="F:S-adenosyl-L-methionine binding"/>
    <property type="evidence" value="ECO:0007669"/>
    <property type="project" value="TreeGrafter"/>
</dbReference>
<name>A0A8S5T121_9CAUD</name>
<proteinExistence type="predicted"/>
<dbReference type="InterPro" id="IPR029063">
    <property type="entry name" value="SAM-dependent_MTases_sf"/>
</dbReference>
<protein>
    <recommendedName>
        <fullName evidence="1">site-specific DNA-methyltransferase (adenine-specific)</fullName>
        <ecNumber evidence="1">2.1.1.72</ecNumber>
    </recommendedName>
</protein>
<dbReference type="PROSITE" id="PS00092">
    <property type="entry name" value="N6_MTASE"/>
    <property type="match status" value="1"/>
</dbReference>
<dbReference type="InterPro" id="IPR012327">
    <property type="entry name" value="MeTrfase_D12"/>
</dbReference>
<dbReference type="InterPro" id="IPR012263">
    <property type="entry name" value="M_m6A_EcoRV"/>
</dbReference>
<dbReference type="EC" id="2.1.1.72" evidence="1"/>
<dbReference type="EMBL" id="BK032721">
    <property type="protein sequence ID" value="DAF56647.1"/>
    <property type="molecule type" value="Genomic_DNA"/>
</dbReference>
<evidence type="ECO:0000313" key="6">
    <source>
        <dbReference type="EMBL" id="DAF56647.1"/>
    </source>
</evidence>
<evidence type="ECO:0000256" key="1">
    <source>
        <dbReference type="ARBA" id="ARBA00011900"/>
    </source>
</evidence>
<evidence type="ECO:0000256" key="3">
    <source>
        <dbReference type="ARBA" id="ARBA00022679"/>
    </source>
</evidence>
<keyword evidence="4" id="KW-0949">S-adenosyl-L-methionine</keyword>
<dbReference type="PANTHER" id="PTHR30481:SF4">
    <property type="entry name" value="SITE-SPECIFIC DNA-METHYLTRANSFERASE (ADENINE-SPECIFIC)"/>
    <property type="match status" value="1"/>
</dbReference>
<evidence type="ECO:0000256" key="2">
    <source>
        <dbReference type="ARBA" id="ARBA00022603"/>
    </source>
</evidence>
<dbReference type="GO" id="GO:0043565">
    <property type="term" value="F:sequence-specific DNA binding"/>
    <property type="evidence" value="ECO:0007669"/>
    <property type="project" value="TreeGrafter"/>
</dbReference>
<dbReference type="InterPro" id="IPR002052">
    <property type="entry name" value="DNA_methylase_N6_adenine_CS"/>
</dbReference>
<dbReference type="Pfam" id="PF02086">
    <property type="entry name" value="MethyltransfD12"/>
    <property type="match status" value="1"/>
</dbReference>
<accession>A0A8S5T121</accession>
<evidence type="ECO:0000256" key="4">
    <source>
        <dbReference type="ARBA" id="ARBA00022691"/>
    </source>
</evidence>
<dbReference type="PIRSF" id="PIRSF000398">
    <property type="entry name" value="M_m6A_EcoRV"/>
    <property type="match status" value="1"/>
</dbReference>